<organism evidence="3 4">
    <name type="scientific">Solirubrobacter phytolaccae</name>
    <dbReference type="NCBI Taxonomy" id="1404360"/>
    <lineage>
        <taxon>Bacteria</taxon>
        <taxon>Bacillati</taxon>
        <taxon>Actinomycetota</taxon>
        <taxon>Thermoleophilia</taxon>
        <taxon>Solirubrobacterales</taxon>
        <taxon>Solirubrobacteraceae</taxon>
        <taxon>Solirubrobacter</taxon>
    </lineage>
</organism>
<protein>
    <submittedName>
        <fullName evidence="3">Uncharacterized protein</fullName>
    </submittedName>
</protein>
<keyword evidence="2" id="KW-0812">Transmembrane</keyword>
<evidence type="ECO:0000313" key="3">
    <source>
        <dbReference type="EMBL" id="MDA0185143.1"/>
    </source>
</evidence>
<dbReference type="Proteomes" id="UP001147653">
    <property type="component" value="Unassembled WGS sequence"/>
</dbReference>
<evidence type="ECO:0000313" key="4">
    <source>
        <dbReference type="Proteomes" id="UP001147653"/>
    </source>
</evidence>
<evidence type="ECO:0000256" key="2">
    <source>
        <dbReference type="SAM" id="Phobius"/>
    </source>
</evidence>
<dbReference type="RefSeq" id="WP_270029626.1">
    <property type="nucleotide sequence ID" value="NZ_JAPDDP010000100.1"/>
</dbReference>
<keyword evidence="2" id="KW-0472">Membrane</keyword>
<comment type="caution">
    <text evidence="3">The sequence shown here is derived from an EMBL/GenBank/DDBJ whole genome shotgun (WGS) entry which is preliminary data.</text>
</comment>
<gene>
    <name evidence="3" type="ORF">OJ997_32865</name>
</gene>
<dbReference type="EMBL" id="JAPDDP010000100">
    <property type="protein sequence ID" value="MDA0185143.1"/>
    <property type="molecule type" value="Genomic_DNA"/>
</dbReference>
<name>A0A9X3NEQ9_9ACTN</name>
<feature type="region of interest" description="Disordered" evidence="1">
    <location>
        <begin position="141"/>
        <end position="169"/>
    </location>
</feature>
<proteinExistence type="predicted"/>
<keyword evidence="2" id="KW-1133">Transmembrane helix</keyword>
<evidence type="ECO:0000256" key="1">
    <source>
        <dbReference type="SAM" id="MobiDB-lite"/>
    </source>
</evidence>
<feature type="transmembrane region" description="Helical" evidence="2">
    <location>
        <begin position="102"/>
        <end position="121"/>
    </location>
</feature>
<keyword evidence="4" id="KW-1185">Reference proteome</keyword>
<accession>A0A9X3NEQ9</accession>
<reference evidence="3" key="1">
    <citation type="submission" date="2022-10" db="EMBL/GenBank/DDBJ databases">
        <title>The WGS of Solirubrobacter phytolaccae KCTC 29190.</title>
        <authorList>
            <person name="Jiang Z."/>
        </authorList>
    </citation>
    <scope>NUCLEOTIDE SEQUENCE</scope>
    <source>
        <strain evidence="3">KCTC 29190</strain>
    </source>
</reference>
<sequence length="169" mass="17457">MLKPNAGRALSAAGAILLLLSLALTWYHVERPAGIETATGFESFPRLRWIVAGGAVLVLATALVRQTRPVLIARTVLGVVVGALILRRIIDPPDLSSPVLTQTGVYVGLLAALMSAIGGLVDTGRELAVVTGLARAPRAELPPAGDAAVPRFERTPNRAPGGATVTKGS</sequence>
<feature type="transmembrane region" description="Helical" evidence="2">
    <location>
        <begin position="71"/>
        <end position="90"/>
    </location>
</feature>
<feature type="transmembrane region" description="Helical" evidence="2">
    <location>
        <begin position="47"/>
        <end position="64"/>
    </location>
</feature>
<dbReference type="AlphaFoldDB" id="A0A9X3NEQ9"/>